<reference evidence="1" key="1">
    <citation type="journal article" date="2023" name="Mol. Phylogenet. Evol.">
        <title>Genome-scale phylogeny and comparative genomics of the fungal order Sordariales.</title>
        <authorList>
            <person name="Hensen N."/>
            <person name="Bonometti L."/>
            <person name="Westerberg I."/>
            <person name="Brannstrom I.O."/>
            <person name="Guillou S."/>
            <person name="Cros-Aarteil S."/>
            <person name="Calhoun S."/>
            <person name="Haridas S."/>
            <person name="Kuo A."/>
            <person name="Mondo S."/>
            <person name="Pangilinan J."/>
            <person name="Riley R."/>
            <person name="LaButti K."/>
            <person name="Andreopoulos B."/>
            <person name="Lipzen A."/>
            <person name="Chen C."/>
            <person name="Yan M."/>
            <person name="Daum C."/>
            <person name="Ng V."/>
            <person name="Clum A."/>
            <person name="Steindorff A."/>
            <person name="Ohm R.A."/>
            <person name="Martin F."/>
            <person name="Silar P."/>
            <person name="Natvig D.O."/>
            <person name="Lalanne C."/>
            <person name="Gautier V."/>
            <person name="Ament-Velasquez S.L."/>
            <person name="Kruys A."/>
            <person name="Hutchinson M.I."/>
            <person name="Powell A.J."/>
            <person name="Barry K."/>
            <person name="Miller A.N."/>
            <person name="Grigoriev I.V."/>
            <person name="Debuchy R."/>
            <person name="Gladieux P."/>
            <person name="Hiltunen Thoren M."/>
            <person name="Johannesson H."/>
        </authorList>
    </citation>
    <scope>NUCLEOTIDE SEQUENCE</scope>
    <source>
        <strain evidence="1">CBS 955.72</strain>
    </source>
</reference>
<sequence length="112" mass="12128">MALRTLRIPDCACLAQWTWAFPRGILERSSSRADEGGSMTFHIAAVLASRSVFSSSMNLDRCPVGRHCSGAILRACTGCSWLVGVQKKSPKANECWKPHLASAIGLRAMPPI</sequence>
<name>A0AAJ0HH99_9PEZI</name>
<dbReference type="EMBL" id="JAUIQD010000004">
    <property type="protein sequence ID" value="KAK3352683.1"/>
    <property type="molecule type" value="Genomic_DNA"/>
</dbReference>
<comment type="caution">
    <text evidence="1">The sequence shown here is derived from an EMBL/GenBank/DDBJ whole genome shotgun (WGS) entry which is preliminary data.</text>
</comment>
<reference evidence="1" key="2">
    <citation type="submission" date="2023-06" db="EMBL/GenBank/DDBJ databases">
        <authorList>
            <consortium name="Lawrence Berkeley National Laboratory"/>
            <person name="Haridas S."/>
            <person name="Hensen N."/>
            <person name="Bonometti L."/>
            <person name="Westerberg I."/>
            <person name="Brannstrom I.O."/>
            <person name="Guillou S."/>
            <person name="Cros-Aarteil S."/>
            <person name="Calhoun S."/>
            <person name="Kuo A."/>
            <person name="Mondo S."/>
            <person name="Pangilinan J."/>
            <person name="Riley R."/>
            <person name="Labutti K."/>
            <person name="Andreopoulos B."/>
            <person name="Lipzen A."/>
            <person name="Chen C."/>
            <person name="Yanf M."/>
            <person name="Daum C."/>
            <person name="Ng V."/>
            <person name="Clum A."/>
            <person name="Steindorff A."/>
            <person name="Ohm R."/>
            <person name="Martin F."/>
            <person name="Silar P."/>
            <person name="Natvig D."/>
            <person name="Lalanne C."/>
            <person name="Gautier V."/>
            <person name="Ament-Velasquez S.L."/>
            <person name="Kruys A."/>
            <person name="Hutchinson M.I."/>
            <person name="Powell A.J."/>
            <person name="Barry K."/>
            <person name="Miller A.N."/>
            <person name="Grigoriev I.V."/>
            <person name="Debuchy R."/>
            <person name="Gladieux P."/>
            <person name="Thoren M.H."/>
            <person name="Johannesson H."/>
        </authorList>
    </citation>
    <scope>NUCLEOTIDE SEQUENCE</scope>
    <source>
        <strain evidence="1">CBS 955.72</strain>
    </source>
</reference>
<keyword evidence="2" id="KW-1185">Reference proteome</keyword>
<evidence type="ECO:0000313" key="2">
    <source>
        <dbReference type="Proteomes" id="UP001275084"/>
    </source>
</evidence>
<accession>A0AAJ0HH99</accession>
<protein>
    <submittedName>
        <fullName evidence="1">Uncharacterized protein</fullName>
    </submittedName>
</protein>
<evidence type="ECO:0000313" key="1">
    <source>
        <dbReference type="EMBL" id="KAK3352683.1"/>
    </source>
</evidence>
<organism evidence="1 2">
    <name type="scientific">Lasiosphaeria hispida</name>
    <dbReference type="NCBI Taxonomy" id="260671"/>
    <lineage>
        <taxon>Eukaryota</taxon>
        <taxon>Fungi</taxon>
        <taxon>Dikarya</taxon>
        <taxon>Ascomycota</taxon>
        <taxon>Pezizomycotina</taxon>
        <taxon>Sordariomycetes</taxon>
        <taxon>Sordariomycetidae</taxon>
        <taxon>Sordariales</taxon>
        <taxon>Lasiosphaeriaceae</taxon>
        <taxon>Lasiosphaeria</taxon>
    </lineage>
</organism>
<dbReference type="AlphaFoldDB" id="A0AAJ0HH99"/>
<gene>
    <name evidence="1" type="ORF">B0T25DRAFT_190582</name>
</gene>
<proteinExistence type="predicted"/>
<dbReference type="Proteomes" id="UP001275084">
    <property type="component" value="Unassembled WGS sequence"/>
</dbReference>